<feature type="region of interest" description="Disordered" evidence="1">
    <location>
        <begin position="1"/>
        <end position="21"/>
    </location>
</feature>
<evidence type="ECO:0000313" key="3">
    <source>
        <dbReference type="Proteomes" id="UP001218218"/>
    </source>
</evidence>
<protein>
    <submittedName>
        <fullName evidence="2">Uncharacterized protein</fullName>
    </submittedName>
</protein>
<dbReference type="EMBL" id="JARIHO010000098">
    <property type="protein sequence ID" value="KAJ7304866.1"/>
    <property type="molecule type" value="Genomic_DNA"/>
</dbReference>
<proteinExistence type="predicted"/>
<gene>
    <name evidence="2" type="ORF">DFH08DRAFT_1055269</name>
</gene>
<accession>A0AAD6Z349</accession>
<evidence type="ECO:0000313" key="2">
    <source>
        <dbReference type="EMBL" id="KAJ7304866.1"/>
    </source>
</evidence>
<sequence length="329" mass="34916">MSLFKTNTLTASSHSPFTNPPTTRPVQHVFLKMRVFITAAAVLTSLLSLTLAVPAPADGAAIGEVPTGIVAPGGARENHSIIEIPDDASITHVGDQLQVLGANGTVLHTFPVEEEPTPTAAATPAFKTGWITFASWMNNGNSPIKTFSTTWKVPAEPKAKDGQTVFLFNSIEPGKQNGIIQPVLQFGSSAAGGGAYWSVASWWVGPKHTFHTKLVKVNPGATLHGLITLTAHNGNNFTYNSKFTNVKGTGLNVKNIAELKWATETLEAYSIKKKADYPAGKTILSGINLKLANGNVPSVKWDTAQDSKDGVKTAVNKDGAKDAEITITY</sequence>
<feature type="compositionally biased region" description="Polar residues" evidence="1">
    <location>
        <begin position="1"/>
        <end position="17"/>
    </location>
</feature>
<evidence type="ECO:0000256" key="1">
    <source>
        <dbReference type="SAM" id="MobiDB-lite"/>
    </source>
</evidence>
<dbReference type="AlphaFoldDB" id="A0AAD6Z349"/>
<organism evidence="2 3">
    <name type="scientific">Mycena albidolilacea</name>
    <dbReference type="NCBI Taxonomy" id="1033008"/>
    <lineage>
        <taxon>Eukaryota</taxon>
        <taxon>Fungi</taxon>
        <taxon>Dikarya</taxon>
        <taxon>Basidiomycota</taxon>
        <taxon>Agaricomycotina</taxon>
        <taxon>Agaricomycetes</taxon>
        <taxon>Agaricomycetidae</taxon>
        <taxon>Agaricales</taxon>
        <taxon>Marasmiineae</taxon>
        <taxon>Mycenaceae</taxon>
        <taxon>Mycena</taxon>
    </lineage>
</organism>
<name>A0AAD6Z349_9AGAR</name>
<keyword evidence="3" id="KW-1185">Reference proteome</keyword>
<dbReference type="Proteomes" id="UP001218218">
    <property type="component" value="Unassembled WGS sequence"/>
</dbReference>
<reference evidence="2" key="1">
    <citation type="submission" date="2023-03" db="EMBL/GenBank/DDBJ databases">
        <title>Massive genome expansion in bonnet fungi (Mycena s.s.) driven by repeated elements and novel gene families across ecological guilds.</title>
        <authorList>
            <consortium name="Lawrence Berkeley National Laboratory"/>
            <person name="Harder C.B."/>
            <person name="Miyauchi S."/>
            <person name="Viragh M."/>
            <person name="Kuo A."/>
            <person name="Thoen E."/>
            <person name="Andreopoulos B."/>
            <person name="Lu D."/>
            <person name="Skrede I."/>
            <person name="Drula E."/>
            <person name="Henrissat B."/>
            <person name="Morin E."/>
            <person name="Kohler A."/>
            <person name="Barry K."/>
            <person name="LaButti K."/>
            <person name="Morin E."/>
            <person name="Salamov A."/>
            <person name="Lipzen A."/>
            <person name="Mereny Z."/>
            <person name="Hegedus B."/>
            <person name="Baldrian P."/>
            <person name="Stursova M."/>
            <person name="Weitz H."/>
            <person name="Taylor A."/>
            <person name="Grigoriev I.V."/>
            <person name="Nagy L.G."/>
            <person name="Martin F."/>
            <person name="Kauserud H."/>
        </authorList>
    </citation>
    <scope>NUCLEOTIDE SEQUENCE</scope>
    <source>
        <strain evidence="2">CBHHK002</strain>
    </source>
</reference>
<comment type="caution">
    <text evidence="2">The sequence shown here is derived from an EMBL/GenBank/DDBJ whole genome shotgun (WGS) entry which is preliminary data.</text>
</comment>